<keyword evidence="11" id="KW-1185">Reference proteome</keyword>
<evidence type="ECO:0000259" key="9">
    <source>
        <dbReference type="PROSITE" id="PS50048"/>
    </source>
</evidence>
<dbReference type="CDD" id="cd12148">
    <property type="entry name" value="fungal_TF_MHR"/>
    <property type="match status" value="1"/>
</dbReference>
<evidence type="ECO:0000256" key="1">
    <source>
        <dbReference type="ARBA" id="ARBA00004123"/>
    </source>
</evidence>
<name>A0A9W8EEJ4_9FUNG</name>
<dbReference type="PROSITE" id="PS50048">
    <property type="entry name" value="ZN2_CY6_FUNGAL_2"/>
    <property type="match status" value="1"/>
</dbReference>
<dbReference type="Proteomes" id="UP001151582">
    <property type="component" value="Unassembled WGS sequence"/>
</dbReference>
<dbReference type="Pfam" id="PF04082">
    <property type="entry name" value="Fungal_trans"/>
    <property type="match status" value="1"/>
</dbReference>
<evidence type="ECO:0000256" key="4">
    <source>
        <dbReference type="ARBA" id="ARBA00023015"/>
    </source>
</evidence>
<sequence>MGMPPNDHEPSSPDDSSAPPQAKRQRINKACDVCRRRKVKCDGQQPQCGGCLAMGQTCTYSFVPKKRGPPKGYIDIIESRLRRIEQLLEKMLPKDRTVAKSFLAELRADFLTFSKSSSRHKSMQGLASRVENAARKLSDTIEAHHADGKVPLATLLSQSLGYQNSETPESSAVQRASGPLGLATKSIPDNQNPESGRGPSLLDWALQRTLSAKDRLVIEAARHSQHVDDLPDLLATDGSHPGNKERTTQPVAPSSSTKPWLFNCRPAYDEAAIQHPSLFAPNLHPPYLGSSSGITYIQSGFRNKGAFFEFTERQRELTDSLLQADRGPDQLISPLIKSRCLKAYFKYIHPYIPLLHKQVFLDDIRNNNRHPPALLMNAIYAVSSSYVSFAPQGAGKLTQPLMGSSEINEMLNLIRPGDVFFDRARRLLNQEYVRGSVTTIQSLLLMALYQQQQGSITSWMYAGMAIRLAIDLGLHRYVENPVPISPLWNRPDISDQTLDKPTAENPEITPTMTDCLLELEIRRRTWWMCYTADRLLSAGLGRPTMIHDADFDTQFPYLWPGQAKPLSNKPLSKSSVPSTRSNNPRTTTLANQAPTPSIAPSLRGPRGHLPQQYLAIEADEFQCHLPELALFSEPILYPFLRLMKIQGRIIKAMYAFNVKGVAGYQVRLSGSVFTYPAASRTSTDDRAVGPFHASSRASSHFSSPPLMAPTEPGRMKSAASSPGLPQSSPIGSPGLGARPVSGSQGESGHYDTVDPAASFAFYDDNKKQSFLAMKHALNYWFDQLPSEFQYRTPGEYLKRPPQSGFINYMLLAFYTLRILLYRPLLIADNQTHGARYAVRRRGPSKTHQMSTPSTPTATTEPPLATKRGSSRRAMETDRSPPLSTNSLTKDEWLRVKEACINAANMVITIVFYWTPYMFPGHPNSETSKSAINSGETEPRSGGVSSESESSSPSHLENTSPLFASSPKHFARFGEGASSMSMIFNILSATTIHLHTAAYMARAPVLSKRSHVFIKSSLNSLALMKEKWSSAHKCYRLIESILMLQNIPMQDVPNLLDIGLQRSKQLETPRREPPTQSQPATTPAGPSRPFSGPGTPQGPSTDHQPPALKPNQSYLDYLGEHHRVARTAVVDALSAWVDDETIAYATASLPSRDSKEALRPSTFSNTSATGAAPMHPQPSHVSAPMPESAPNPFFTINVESPVNTPNSTIASTPLSACSAQLARDAFAADALNDLWRSARHRVPSRLSNPALGAGTGTTVDGGLPSNMPSSMAAPLGTPTGNVPMDTATHPLLATTAPPAMLPNVNDQSLQEFLTQFPVSTNFDDDWIQALLQMAPRPSPLVTSLAQPLSSSMPSAVQASSAQPSPFAQSSIPLQAPTLPVSAAGSGYGISDPAQLGLIGNFGMASWGDPSMTDIDQNQPFGNFTDFNFYNM</sequence>
<feature type="region of interest" description="Disordered" evidence="8">
    <location>
        <begin position="925"/>
        <end position="960"/>
    </location>
</feature>
<feature type="compositionally biased region" description="Low complexity" evidence="8">
    <location>
        <begin position="1073"/>
        <end position="1084"/>
    </location>
</feature>
<evidence type="ECO:0000256" key="6">
    <source>
        <dbReference type="ARBA" id="ARBA00023163"/>
    </source>
</evidence>
<feature type="compositionally biased region" description="Low complexity" evidence="8">
    <location>
        <begin position="940"/>
        <end position="953"/>
    </location>
</feature>
<evidence type="ECO:0000256" key="7">
    <source>
        <dbReference type="ARBA" id="ARBA00023242"/>
    </source>
</evidence>
<keyword evidence="2" id="KW-0479">Metal-binding</keyword>
<dbReference type="SMART" id="SM00906">
    <property type="entry name" value="Fungal_trans"/>
    <property type="match status" value="1"/>
</dbReference>
<dbReference type="OrthoDB" id="2406834at2759"/>
<dbReference type="PROSITE" id="PS00463">
    <property type="entry name" value="ZN2_CY6_FUNGAL_1"/>
    <property type="match status" value="1"/>
</dbReference>
<feature type="compositionally biased region" description="Polar residues" evidence="8">
    <location>
        <begin position="925"/>
        <end position="935"/>
    </location>
</feature>
<dbReference type="GO" id="GO:0005634">
    <property type="term" value="C:nucleus"/>
    <property type="evidence" value="ECO:0007669"/>
    <property type="project" value="UniProtKB-SubCell"/>
</dbReference>
<dbReference type="GO" id="GO:0003677">
    <property type="term" value="F:DNA binding"/>
    <property type="evidence" value="ECO:0007669"/>
    <property type="project" value="UniProtKB-KW"/>
</dbReference>
<feature type="region of interest" description="Disordered" evidence="8">
    <location>
        <begin position="163"/>
        <end position="200"/>
    </location>
</feature>
<keyword evidence="6" id="KW-0804">Transcription</keyword>
<protein>
    <recommendedName>
        <fullName evidence="9">Zn(2)-C6 fungal-type domain-containing protein</fullName>
    </recommendedName>
</protein>
<reference evidence="10" key="1">
    <citation type="submission" date="2022-07" db="EMBL/GenBank/DDBJ databases">
        <title>Phylogenomic reconstructions and comparative analyses of Kickxellomycotina fungi.</title>
        <authorList>
            <person name="Reynolds N.K."/>
            <person name="Stajich J.E."/>
            <person name="Barry K."/>
            <person name="Grigoriev I.V."/>
            <person name="Crous P."/>
            <person name="Smith M.E."/>
        </authorList>
    </citation>
    <scope>NUCLEOTIDE SEQUENCE</scope>
    <source>
        <strain evidence="10">RSA 567</strain>
    </source>
</reference>
<feature type="region of interest" description="Disordered" evidence="8">
    <location>
        <begin position="1064"/>
        <end position="1111"/>
    </location>
</feature>
<feature type="region of interest" description="Disordered" evidence="8">
    <location>
        <begin position="1150"/>
        <end position="1184"/>
    </location>
</feature>
<feature type="compositionally biased region" description="Basic and acidic residues" evidence="8">
    <location>
        <begin position="1"/>
        <end position="11"/>
    </location>
</feature>
<comment type="caution">
    <text evidence="10">The sequence shown here is derived from an EMBL/GenBank/DDBJ whole genome shotgun (WGS) entry which is preliminary data.</text>
</comment>
<feature type="compositionally biased region" description="Low complexity" evidence="8">
    <location>
        <begin position="566"/>
        <end position="578"/>
    </location>
</feature>
<feature type="region of interest" description="Disordered" evidence="8">
    <location>
        <begin position="566"/>
        <end position="605"/>
    </location>
</feature>
<dbReference type="PANTHER" id="PTHR31313:SF78">
    <property type="entry name" value="TRANSCRIPTION FACTOR DOMAIN-CONTAINING PROTEIN"/>
    <property type="match status" value="1"/>
</dbReference>
<feature type="region of interest" description="Disordered" evidence="8">
    <location>
        <begin position="229"/>
        <end position="257"/>
    </location>
</feature>
<feature type="compositionally biased region" description="Low complexity" evidence="8">
    <location>
        <begin position="690"/>
        <end position="704"/>
    </location>
</feature>
<dbReference type="InterPro" id="IPR036864">
    <property type="entry name" value="Zn2-C6_fun-type_DNA-bd_sf"/>
</dbReference>
<dbReference type="CDD" id="cd00067">
    <property type="entry name" value="GAL4"/>
    <property type="match status" value="1"/>
</dbReference>
<organism evidence="10 11">
    <name type="scientific">Dimargaris verticillata</name>
    <dbReference type="NCBI Taxonomy" id="2761393"/>
    <lineage>
        <taxon>Eukaryota</taxon>
        <taxon>Fungi</taxon>
        <taxon>Fungi incertae sedis</taxon>
        <taxon>Zoopagomycota</taxon>
        <taxon>Kickxellomycotina</taxon>
        <taxon>Dimargaritomycetes</taxon>
        <taxon>Dimargaritales</taxon>
        <taxon>Dimargaritaceae</taxon>
        <taxon>Dimargaris</taxon>
    </lineage>
</organism>
<evidence type="ECO:0000313" key="10">
    <source>
        <dbReference type="EMBL" id="KAJ1983286.1"/>
    </source>
</evidence>
<feature type="domain" description="Zn(2)-C6 fungal-type" evidence="9">
    <location>
        <begin position="30"/>
        <end position="60"/>
    </location>
</feature>
<dbReference type="InterPro" id="IPR051615">
    <property type="entry name" value="Transcr_Regulatory_Elem"/>
</dbReference>
<dbReference type="Pfam" id="PF00172">
    <property type="entry name" value="Zn_clus"/>
    <property type="match status" value="1"/>
</dbReference>
<dbReference type="InterPro" id="IPR001138">
    <property type="entry name" value="Zn2Cys6_DnaBD"/>
</dbReference>
<gene>
    <name evidence="10" type="ORF">H4R34_001370</name>
</gene>
<proteinExistence type="predicted"/>
<comment type="subcellular location">
    <subcellularLocation>
        <location evidence="1">Nucleus</location>
    </subcellularLocation>
</comment>
<accession>A0A9W8EEJ4</accession>
<keyword evidence="7" id="KW-0539">Nucleus</keyword>
<feature type="region of interest" description="Disordered" evidence="8">
    <location>
        <begin position="1"/>
        <end position="25"/>
    </location>
</feature>
<dbReference type="PANTHER" id="PTHR31313">
    <property type="entry name" value="TY1 ENHANCER ACTIVATOR"/>
    <property type="match status" value="1"/>
</dbReference>
<evidence type="ECO:0000256" key="8">
    <source>
        <dbReference type="SAM" id="MobiDB-lite"/>
    </source>
</evidence>
<dbReference type="GO" id="GO:0000981">
    <property type="term" value="F:DNA-binding transcription factor activity, RNA polymerase II-specific"/>
    <property type="evidence" value="ECO:0007669"/>
    <property type="project" value="InterPro"/>
</dbReference>
<feature type="compositionally biased region" description="Polar residues" evidence="8">
    <location>
        <begin position="718"/>
        <end position="730"/>
    </location>
</feature>
<dbReference type="SMART" id="SM00066">
    <property type="entry name" value="GAL4"/>
    <property type="match status" value="1"/>
</dbReference>
<feature type="compositionally biased region" description="Polar residues" evidence="8">
    <location>
        <begin position="163"/>
        <end position="174"/>
    </location>
</feature>
<keyword evidence="5" id="KW-0238">DNA-binding</keyword>
<dbReference type="GO" id="GO:0006351">
    <property type="term" value="P:DNA-templated transcription"/>
    <property type="evidence" value="ECO:0007669"/>
    <property type="project" value="InterPro"/>
</dbReference>
<dbReference type="InterPro" id="IPR007219">
    <property type="entry name" value="XnlR_reg_dom"/>
</dbReference>
<evidence type="ECO:0000256" key="3">
    <source>
        <dbReference type="ARBA" id="ARBA00022833"/>
    </source>
</evidence>
<evidence type="ECO:0000313" key="11">
    <source>
        <dbReference type="Proteomes" id="UP001151582"/>
    </source>
</evidence>
<feature type="compositionally biased region" description="Polar residues" evidence="8">
    <location>
        <begin position="579"/>
        <end position="595"/>
    </location>
</feature>
<dbReference type="EMBL" id="JANBQB010000062">
    <property type="protein sequence ID" value="KAJ1983286.1"/>
    <property type="molecule type" value="Genomic_DNA"/>
</dbReference>
<feature type="region of interest" description="Disordered" evidence="8">
    <location>
        <begin position="679"/>
        <end position="749"/>
    </location>
</feature>
<evidence type="ECO:0000256" key="5">
    <source>
        <dbReference type="ARBA" id="ARBA00023125"/>
    </source>
</evidence>
<evidence type="ECO:0000256" key="2">
    <source>
        <dbReference type="ARBA" id="ARBA00022723"/>
    </source>
</evidence>
<dbReference type="GO" id="GO:0008270">
    <property type="term" value="F:zinc ion binding"/>
    <property type="evidence" value="ECO:0007669"/>
    <property type="project" value="InterPro"/>
</dbReference>
<feature type="compositionally biased region" description="Polar residues" evidence="8">
    <location>
        <begin position="248"/>
        <end position="257"/>
    </location>
</feature>
<feature type="compositionally biased region" description="Low complexity" evidence="8">
    <location>
        <begin position="850"/>
        <end position="865"/>
    </location>
</feature>
<dbReference type="Gene3D" id="4.10.240.10">
    <property type="entry name" value="Zn(2)-C6 fungal-type DNA-binding domain"/>
    <property type="match status" value="1"/>
</dbReference>
<keyword evidence="4" id="KW-0805">Transcription regulation</keyword>
<feature type="region of interest" description="Disordered" evidence="8">
    <location>
        <begin position="839"/>
        <end position="886"/>
    </location>
</feature>
<keyword evidence="3" id="KW-0862">Zinc</keyword>
<dbReference type="SUPFAM" id="SSF57701">
    <property type="entry name" value="Zn2/Cys6 DNA-binding domain"/>
    <property type="match status" value="1"/>
</dbReference>